<dbReference type="Proteomes" id="UP000582213">
    <property type="component" value="Unassembled WGS sequence"/>
</dbReference>
<dbReference type="AlphaFoldDB" id="A0A650CFP6"/>
<dbReference type="GeneID" id="42800611"/>
<accession>A0A650CFP6</accession>
<dbReference type="EMBL" id="CP045484">
    <property type="protein sequence ID" value="QGR16644.1"/>
    <property type="molecule type" value="Genomic_DNA"/>
</dbReference>
<proteinExistence type="predicted"/>
<evidence type="ECO:0000313" key="1">
    <source>
        <dbReference type="EMBL" id="MBB5254039.1"/>
    </source>
</evidence>
<evidence type="ECO:0000313" key="2">
    <source>
        <dbReference type="EMBL" id="QGR16644.1"/>
    </source>
</evidence>
<dbReference type="Proteomes" id="UP000427373">
    <property type="component" value="Chromosome"/>
</dbReference>
<reference evidence="2 3" key="1">
    <citation type="submission" date="2019-10" db="EMBL/GenBank/DDBJ databases">
        <title>Genome Sequences from Six Type Strain Members of the Archaeal Family Sulfolobaceae: Acidianus ambivalens, Acidianus infernus, Metallosphaera prunae, Stygiolobus azoricus, Sulfolobus metallicus, and Sulfurisphaera ohwakuensis.</title>
        <authorList>
            <person name="Counts J.A."/>
            <person name="Kelly R.M."/>
        </authorList>
    </citation>
    <scope>NUCLEOTIDE SEQUENCE [LARGE SCALE GENOMIC DNA]</scope>
    <source>
        <strain evidence="2 3">TA-1</strain>
    </source>
</reference>
<evidence type="ECO:0000313" key="4">
    <source>
        <dbReference type="Proteomes" id="UP000582213"/>
    </source>
</evidence>
<keyword evidence="3" id="KW-1185">Reference proteome</keyword>
<name>A0A650CFP6_SULOH</name>
<sequence length="365" mass="42285">MEEGILDIKYYDMNTWNEYFNQDVLRLYEATVKFLKIYEQVKNLSGKNAVDLIKDEGYKTILLGGVEEDGSFTELSASKFYRDMFGLDFDVNAVISAIKVGENINVPIQFEENELYKKVLNIYSNLDFILNTKGISKPNVSSPPITDYRSVLETLKEFEETSLSFLSIYNPKTFFVTSLRGTTLKAFKLAYPKFNEEIMKLFGLSKILEISYLPDQKKEYTIWGYADMVNVTLNLNDQVMGTSIGSAIMVIDHKISELFGAPLTYYTKLDRDVKDDYRRLFSNIKPLFKGDKDYENFGCLIEKFNVHCSYRYTSKGIYFSNHYGNNLINFLNDIGLLLIYVYQIRHLDIERNDRISIGLACYLDI</sequence>
<dbReference type="RefSeq" id="WP_156014199.1">
    <property type="nucleotide sequence ID" value="NZ_CP045484.1"/>
</dbReference>
<gene>
    <name evidence="2" type="ORF">D1869_05160</name>
    <name evidence="1" type="ORF">HNQ62_001812</name>
</gene>
<evidence type="ECO:0000313" key="3">
    <source>
        <dbReference type="Proteomes" id="UP000427373"/>
    </source>
</evidence>
<reference evidence="1 4" key="2">
    <citation type="submission" date="2020-08" db="EMBL/GenBank/DDBJ databases">
        <title>Genomic Encyclopedia of Type Strains, Phase IV (KMG-IV): sequencing the most valuable type-strain genomes for metagenomic binning, comparative biology and taxonomic classification.</title>
        <authorList>
            <person name="Goeker M."/>
        </authorList>
    </citation>
    <scope>NUCLEOTIDE SEQUENCE [LARGE SCALE GENOMIC DNA]</scope>
    <source>
        <strain evidence="1 4">DSM 12421</strain>
    </source>
</reference>
<dbReference type="EMBL" id="JACHFY010000010">
    <property type="protein sequence ID" value="MBB5254039.1"/>
    <property type="molecule type" value="Genomic_DNA"/>
</dbReference>
<dbReference type="OrthoDB" id="43947at2157"/>
<organism evidence="2 3">
    <name type="scientific">Sulfurisphaera ohwakuensis</name>
    <dbReference type="NCBI Taxonomy" id="69656"/>
    <lineage>
        <taxon>Archaea</taxon>
        <taxon>Thermoproteota</taxon>
        <taxon>Thermoprotei</taxon>
        <taxon>Sulfolobales</taxon>
        <taxon>Sulfolobaceae</taxon>
        <taxon>Sulfurisphaera</taxon>
    </lineage>
</organism>
<dbReference type="KEGG" id="soh:D1869_05160"/>
<protein>
    <submittedName>
        <fullName evidence="2">Uncharacterized protein</fullName>
    </submittedName>
</protein>